<feature type="region of interest" description="Disordered" evidence="1">
    <location>
        <begin position="255"/>
        <end position="301"/>
    </location>
</feature>
<proteinExistence type="predicted"/>
<evidence type="ECO:0000313" key="3">
    <source>
        <dbReference type="Proteomes" id="UP001162030"/>
    </source>
</evidence>
<dbReference type="Proteomes" id="UP001162030">
    <property type="component" value="Chromosome"/>
</dbReference>
<evidence type="ECO:0000313" key="2">
    <source>
        <dbReference type="EMBL" id="CAI8955880.1"/>
    </source>
</evidence>
<gene>
    <name evidence="2" type="ORF">MSZNOR_4554</name>
</gene>
<keyword evidence="3" id="KW-1185">Reference proteome</keyword>
<accession>A0ABM9I8A3</accession>
<organism evidence="2 3">
    <name type="scientific">Methylocaldum szegediense</name>
    <dbReference type="NCBI Taxonomy" id="73780"/>
    <lineage>
        <taxon>Bacteria</taxon>
        <taxon>Pseudomonadati</taxon>
        <taxon>Pseudomonadota</taxon>
        <taxon>Gammaproteobacteria</taxon>
        <taxon>Methylococcales</taxon>
        <taxon>Methylococcaceae</taxon>
        <taxon>Methylocaldum</taxon>
    </lineage>
</organism>
<evidence type="ECO:0000256" key="1">
    <source>
        <dbReference type="SAM" id="MobiDB-lite"/>
    </source>
</evidence>
<name>A0ABM9I8A3_9GAMM</name>
<reference evidence="2 3" key="1">
    <citation type="submission" date="2023-03" db="EMBL/GenBank/DDBJ databases">
        <authorList>
            <person name="Pearce D."/>
        </authorList>
    </citation>
    <scope>NUCLEOTIDE SEQUENCE [LARGE SCALE GENOMIC DNA]</scope>
    <source>
        <strain evidence="2">Msz</strain>
    </source>
</reference>
<protein>
    <recommendedName>
        <fullName evidence="4">HD domain-containing protein</fullName>
    </recommendedName>
</protein>
<sequence length="301" mass="34146">MAVTIRGNFIKHVIVQLQAVINIRPDIADPPKLSFSRMNFQGRVDQAIDGAGRSGITVDVLRRYLAAYILEILEEQDSLLDTVQLRKRIEHALDNQRTGHAPENLRLHQTVHVRVIPQKAGGVGIWKYDFLLIAGIRHDIGKDVVTIAQRRHVRAVMMQIRRCVQRINQLDVHGVTGVNSQRRRDITAVVHHRSDALLADPDFLFLGVECHVQDSIRTGYLGRVSECLSGSRIVLIGNPENWFVRQNIGRRFPIGLMPRIRKRSRHEPGKHQQSGTPEKTRSTGYAHDQPSLVQKPSGRIR</sequence>
<evidence type="ECO:0008006" key="4">
    <source>
        <dbReference type="Google" id="ProtNLM"/>
    </source>
</evidence>
<dbReference type="EMBL" id="OX458333">
    <property type="protein sequence ID" value="CAI8955880.1"/>
    <property type="molecule type" value="Genomic_DNA"/>
</dbReference>